<dbReference type="PANTHER" id="PTHR34277">
    <property type="entry name" value="CLAVATA3/ESR (CLE)-RELATED PROTEIN 26"/>
    <property type="match status" value="1"/>
</dbReference>
<keyword evidence="2" id="KW-1133">Transmembrane helix</keyword>
<feature type="compositionally biased region" description="Polar residues" evidence="1">
    <location>
        <begin position="38"/>
        <end position="54"/>
    </location>
</feature>
<dbReference type="OrthoDB" id="1910203at2759"/>
<feature type="transmembrane region" description="Helical" evidence="2">
    <location>
        <begin position="15"/>
        <end position="34"/>
    </location>
</feature>
<keyword evidence="2" id="KW-0472">Membrane</keyword>
<dbReference type="PANTHER" id="PTHR34277:SF2">
    <property type="entry name" value="CLAVATA3_ESR (CLE)-RELATED PROTEIN 26"/>
    <property type="match status" value="1"/>
</dbReference>
<evidence type="ECO:0000313" key="4">
    <source>
        <dbReference type="RefSeq" id="XP_021293216.1"/>
    </source>
</evidence>
<feature type="region of interest" description="Disordered" evidence="1">
    <location>
        <begin position="80"/>
        <end position="108"/>
    </location>
</feature>
<dbReference type="Proteomes" id="UP000504621">
    <property type="component" value="Unplaced"/>
</dbReference>
<reference evidence="4" key="1">
    <citation type="submission" date="2025-08" db="UniProtKB">
        <authorList>
            <consortium name="RefSeq"/>
        </authorList>
    </citation>
    <scope>IDENTIFICATION</scope>
    <source>
        <tissue evidence="4">Leaf</tissue>
    </source>
</reference>
<sequence length="108" mass="11527">MGGGSSSSSSLFSKALFGTLVVLGFILVLLVGTLQSEGNKTKTTLTTEPSSSTGKRQEHVKVLARGKLLSDGHPQLDLNYMSKRRVPNGPDPIHNRRTGNSRRPPGQA</sequence>
<dbReference type="GeneID" id="110423333"/>
<evidence type="ECO:0000313" key="3">
    <source>
        <dbReference type="Proteomes" id="UP000504621"/>
    </source>
</evidence>
<gene>
    <name evidence="4" type="primary">LOC110423333</name>
</gene>
<evidence type="ECO:0000256" key="1">
    <source>
        <dbReference type="SAM" id="MobiDB-lite"/>
    </source>
</evidence>
<proteinExistence type="predicted"/>
<protein>
    <submittedName>
        <fullName evidence="4">CLAVATA3/ESR (CLE)-related protein 25</fullName>
    </submittedName>
</protein>
<dbReference type="AlphaFoldDB" id="A0A6J1B218"/>
<name>A0A6J1B218_9ROSI</name>
<dbReference type="InterPro" id="IPR039316">
    <property type="entry name" value="CLE25/26"/>
</dbReference>
<keyword evidence="3" id="KW-1185">Reference proteome</keyword>
<accession>A0A6J1B218</accession>
<dbReference type="RefSeq" id="XP_021293216.1">
    <property type="nucleotide sequence ID" value="XM_021437541.1"/>
</dbReference>
<evidence type="ECO:0000256" key="2">
    <source>
        <dbReference type="SAM" id="Phobius"/>
    </source>
</evidence>
<keyword evidence="2" id="KW-0812">Transmembrane</keyword>
<feature type="region of interest" description="Disordered" evidence="1">
    <location>
        <begin position="38"/>
        <end position="59"/>
    </location>
</feature>
<organism evidence="3 4">
    <name type="scientific">Herrania umbratica</name>
    <dbReference type="NCBI Taxonomy" id="108875"/>
    <lineage>
        <taxon>Eukaryota</taxon>
        <taxon>Viridiplantae</taxon>
        <taxon>Streptophyta</taxon>
        <taxon>Embryophyta</taxon>
        <taxon>Tracheophyta</taxon>
        <taxon>Spermatophyta</taxon>
        <taxon>Magnoliopsida</taxon>
        <taxon>eudicotyledons</taxon>
        <taxon>Gunneridae</taxon>
        <taxon>Pentapetalae</taxon>
        <taxon>rosids</taxon>
        <taxon>malvids</taxon>
        <taxon>Malvales</taxon>
        <taxon>Malvaceae</taxon>
        <taxon>Byttnerioideae</taxon>
        <taxon>Herrania</taxon>
    </lineage>
</organism>